<dbReference type="InterPro" id="IPR020578">
    <property type="entry name" value="Aminotrans_V_PyrdxlP_BS"/>
</dbReference>
<evidence type="ECO:0000256" key="8">
    <source>
        <dbReference type="ARBA" id="ARBA00023096"/>
    </source>
</evidence>
<comment type="subunit">
    <text evidence="12">Homodimer.</text>
</comment>
<dbReference type="GO" id="GO:0004648">
    <property type="term" value="F:O-phospho-L-serine:2-oxoglutarate aminotransferase activity"/>
    <property type="evidence" value="ECO:0007669"/>
    <property type="project" value="UniProtKB-UniRule"/>
</dbReference>
<protein>
    <recommendedName>
        <fullName evidence="12">Phosphoserine aminotransferase</fullName>
        <ecNumber evidence="12">2.6.1.52</ecNumber>
    </recommendedName>
    <alternativeName>
        <fullName evidence="12">Phosphohydroxythreonine aminotransferase</fullName>
        <shortName evidence="12">PSAT</shortName>
    </alternativeName>
</protein>
<feature type="domain" description="Aminotransferase class V" evidence="14">
    <location>
        <begin position="5"/>
        <end position="351"/>
    </location>
</feature>
<dbReference type="PANTHER" id="PTHR43247:SF1">
    <property type="entry name" value="PHOSPHOSERINE AMINOTRANSFERASE"/>
    <property type="match status" value="1"/>
</dbReference>
<reference evidence="15 16" key="1">
    <citation type="submission" date="2018-10" db="EMBL/GenBank/DDBJ databases">
        <title>Comparative functional genomics of the obligate endosymbiont Buchnera aphidicola.</title>
        <authorList>
            <person name="Chong R.A."/>
        </authorList>
    </citation>
    <scope>NUCLEOTIDE SEQUENCE [LARGE SCALE GENOMIC DNA]</scope>
    <source>
        <strain evidence="15 16">Ssp</strain>
    </source>
</reference>
<comment type="cofactor">
    <cofactor evidence="12">
        <name>pyridoxal 5'-phosphate</name>
        <dbReference type="ChEBI" id="CHEBI:597326"/>
    </cofactor>
    <text evidence="12">Binds 1 pyridoxal phosphate per subunit.</text>
</comment>
<feature type="binding site" evidence="12">
    <location>
        <position position="154"/>
    </location>
    <ligand>
        <name>pyridoxal 5'-phosphate</name>
        <dbReference type="ChEBI" id="CHEBI:597326"/>
    </ligand>
</feature>
<gene>
    <name evidence="12 15" type="primary">serC</name>
    <name evidence="15" type="ORF">D9V79_00985</name>
</gene>
<dbReference type="NCBIfam" id="TIGR01364">
    <property type="entry name" value="serC_1"/>
    <property type="match status" value="1"/>
</dbReference>
<evidence type="ECO:0000256" key="1">
    <source>
        <dbReference type="ARBA" id="ARBA00004915"/>
    </source>
</evidence>
<feature type="modified residue" description="N6-(pyridoxal phosphate)lysine" evidence="12">
    <location>
        <position position="198"/>
    </location>
</feature>
<comment type="pathway">
    <text evidence="1 12">Cofactor biosynthesis; pyridoxine 5'-phosphate biosynthesis; pyridoxine 5'-phosphate from D-erythrose 4-phosphate: step 3/5.</text>
</comment>
<feature type="binding site" evidence="12">
    <location>
        <position position="174"/>
    </location>
    <ligand>
        <name>pyridoxal 5'-phosphate</name>
        <dbReference type="ChEBI" id="CHEBI:597326"/>
    </ligand>
</feature>
<dbReference type="SUPFAM" id="SSF53383">
    <property type="entry name" value="PLP-dependent transferases"/>
    <property type="match status" value="1"/>
</dbReference>
<feature type="binding site" evidence="12">
    <location>
        <begin position="240"/>
        <end position="241"/>
    </location>
    <ligand>
        <name>pyridoxal 5'-phosphate</name>
        <dbReference type="ChEBI" id="CHEBI:597326"/>
    </ligand>
</feature>
<evidence type="ECO:0000256" key="3">
    <source>
        <dbReference type="ARBA" id="ARBA00006904"/>
    </source>
</evidence>
<keyword evidence="4 12" id="KW-0032">Aminotransferase</keyword>
<dbReference type="EC" id="2.6.1.52" evidence="12"/>
<dbReference type="OrthoDB" id="9809412at2"/>
<dbReference type="Proteomes" id="UP000298636">
    <property type="component" value="Chromosome"/>
</dbReference>
<comment type="pathway">
    <text evidence="2 12 13">Amino-acid biosynthesis; L-serine biosynthesis; L-serine from 3-phospho-D-glycerate: step 2/3.</text>
</comment>
<evidence type="ECO:0000256" key="2">
    <source>
        <dbReference type="ARBA" id="ARBA00005099"/>
    </source>
</evidence>
<comment type="catalytic activity">
    <reaction evidence="10 12">
        <text>4-(phosphooxy)-L-threonine + 2-oxoglutarate = (R)-3-hydroxy-2-oxo-4-phosphooxybutanoate + L-glutamate</text>
        <dbReference type="Rhea" id="RHEA:16573"/>
        <dbReference type="ChEBI" id="CHEBI:16810"/>
        <dbReference type="ChEBI" id="CHEBI:29985"/>
        <dbReference type="ChEBI" id="CHEBI:58452"/>
        <dbReference type="ChEBI" id="CHEBI:58538"/>
        <dbReference type="EC" id="2.6.1.52"/>
    </reaction>
</comment>
<dbReference type="UniPathway" id="UPA00135">
    <property type="reaction ID" value="UER00197"/>
</dbReference>
<evidence type="ECO:0000256" key="12">
    <source>
        <dbReference type="HAMAP-Rule" id="MF_00160"/>
    </source>
</evidence>
<evidence type="ECO:0000256" key="4">
    <source>
        <dbReference type="ARBA" id="ARBA00022576"/>
    </source>
</evidence>
<dbReference type="NCBIfam" id="NF003764">
    <property type="entry name" value="PRK05355.1"/>
    <property type="match status" value="1"/>
</dbReference>
<evidence type="ECO:0000259" key="14">
    <source>
        <dbReference type="Pfam" id="PF00266"/>
    </source>
</evidence>
<dbReference type="RefSeq" id="WP_158351813.1">
    <property type="nucleotide sequence ID" value="NZ_CP032998.1"/>
</dbReference>
<evidence type="ECO:0000256" key="5">
    <source>
        <dbReference type="ARBA" id="ARBA00022605"/>
    </source>
</evidence>
<evidence type="ECO:0000256" key="11">
    <source>
        <dbReference type="ARBA" id="ARBA00049007"/>
    </source>
</evidence>
<comment type="function">
    <text evidence="12">Catalyzes the reversible conversion of 3-phosphohydroxypyruvate to phosphoserine and of 3-hydroxy-2-oxo-4-phosphonooxybutanoate to phosphohydroxythreonine.</text>
</comment>
<evidence type="ECO:0000256" key="7">
    <source>
        <dbReference type="ARBA" id="ARBA00022898"/>
    </source>
</evidence>
<feature type="binding site" evidence="12">
    <location>
        <position position="197"/>
    </location>
    <ligand>
        <name>pyridoxal 5'-phosphate</name>
        <dbReference type="ChEBI" id="CHEBI:597326"/>
    </ligand>
</feature>
<keyword evidence="9 12" id="KW-0718">Serine biosynthesis</keyword>
<comment type="catalytic activity">
    <reaction evidence="11 12 13">
        <text>O-phospho-L-serine + 2-oxoglutarate = 3-phosphooxypyruvate + L-glutamate</text>
        <dbReference type="Rhea" id="RHEA:14329"/>
        <dbReference type="ChEBI" id="CHEBI:16810"/>
        <dbReference type="ChEBI" id="CHEBI:18110"/>
        <dbReference type="ChEBI" id="CHEBI:29985"/>
        <dbReference type="ChEBI" id="CHEBI:57524"/>
        <dbReference type="EC" id="2.6.1.52"/>
    </reaction>
</comment>
<dbReference type="FunFam" id="3.40.640.10:FF:000010">
    <property type="entry name" value="Phosphoserine aminotransferase"/>
    <property type="match status" value="1"/>
</dbReference>
<dbReference type="InterPro" id="IPR015421">
    <property type="entry name" value="PyrdxlP-dep_Trfase_major"/>
</dbReference>
<dbReference type="HAMAP" id="MF_00160">
    <property type="entry name" value="SerC_aminotrans_5"/>
    <property type="match status" value="1"/>
</dbReference>
<dbReference type="FunFam" id="3.90.1150.10:FF:000006">
    <property type="entry name" value="Phosphoserine aminotransferase"/>
    <property type="match status" value="1"/>
</dbReference>
<dbReference type="PANTHER" id="PTHR43247">
    <property type="entry name" value="PHOSPHOSERINE AMINOTRANSFERASE"/>
    <property type="match status" value="1"/>
</dbReference>
<comment type="caution">
    <text evidence="12">Lacks conserved residue(s) required for the propagation of feature annotation.</text>
</comment>
<keyword evidence="5 12" id="KW-0028">Amino-acid biosynthesis</keyword>
<dbReference type="GO" id="GO:0008615">
    <property type="term" value="P:pyridoxine biosynthetic process"/>
    <property type="evidence" value="ECO:0007669"/>
    <property type="project" value="UniProtKB-UniRule"/>
</dbReference>
<evidence type="ECO:0000256" key="6">
    <source>
        <dbReference type="ARBA" id="ARBA00022679"/>
    </source>
</evidence>
<organism evidence="15 16">
    <name type="scientific">Buchnera aphidicola</name>
    <name type="common">Stegophylla sp.</name>
    <dbReference type="NCBI Taxonomy" id="2315800"/>
    <lineage>
        <taxon>Bacteria</taxon>
        <taxon>Pseudomonadati</taxon>
        <taxon>Pseudomonadota</taxon>
        <taxon>Gammaproteobacteria</taxon>
        <taxon>Enterobacterales</taxon>
        <taxon>Erwiniaceae</taxon>
        <taxon>Buchnera</taxon>
    </lineage>
</organism>
<dbReference type="GO" id="GO:0005737">
    <property type="term" value="C:cytoplasm"/>
    <property type="evidence" value="ECO:0007669"/>
    <property type="project" value="UniProtKB-SubCell"/>
</dbReference>
<evidence type="ECO:0000313" key="16">
    <source>
        <dbReference type="Proteomes" id="UP000298636"/>
    </source>
</evidence>
<keyword evidence="7 12" id="KW-0663">Pyridoxal phosphate</keyword>
<sequence length="363" mass="42025">MNTTIYNFSAGPSMLPQEVLQQVQNEFLNWNNIGTSIIEISHRSLEFQTIVQELEQYLRELLDIPDQYTILFCSGGARGQFDAIPLNLLGNDYSADYVNSGYWSNSAMLEAKKYCLPRKINVISQIENKISIMPMKEWNLSNNTAYIHYCPNETIEGIAIYEEPNFDNKIIVGDFSSCILSRKINIQKYDLIYASTQKNIGPSGMTVIILKHKLLNIHNKLLFPSILNYKTLFKYQSMFNTPVTFSWYVSGLVLKWIKKQGGIHFFEKLNFQKSKLLYDTIDHSNLYINNIHQRNRSNMNVTFKLKKPHLNNIFLKKLNKHGLKFLKGHKIVGGFRASIYNAMPISGVQKLVQFMIQFEKKYG</sequence>
<evidence type="ECO:0000256" key="10">
    <source>
        <dbReference type="ARBA" id="ARBA00047630"/>
    </source>
</evidence>
<dbReference type="GO" id="GO:0006564">
    <property type="term" value="P:L-serine biosynthetic process"/>
    <property type="evidence" value="ECO:0007669"/>
    <property type="project" value="UniProtKB-UniRule"/>
</dbReference>
<proteinExistence type="inferred from homology"/>
<dbReference type="Gene3D" id="3.90.1150.10">
    <property type="entry name" value="Aspartate Aminotransferase, domain 1"/>
    <property type="match status" value="1"/>
</dbReference>
<keyword evidence="6 12" id="KW-0808">Transferase</keyword>
<dbReference type="InterPro" id="IPR000192">
    <property type="entry name" value="Aminotrans_V_dom"/>
</dbReference>
<dbReference type="PROSITE" id="PS00595">
    <property type="entry name" value="AA_TRANSFER_CLASS_5"/>
    <property type="match status" value="1"/>
</dbReference>
<dbReference type="InterPro" id="IPR015422">
    <property type="entry name" value="PyrdxlP-dep_Trfase_small"/>
</dbReference>
<dbReference type="EMBL" id="CP032998">
    <property type="protein sequence ID" value="QCI26373.1"/>
    <property type="molecule type" value="Genomic_DNA"/>
</dbReference>
<accession>A0A4D6YEE7</accession>
<name>A0A4D6YEE7_9GAMM</name>
<dbReference type="GO" id="GO:0030170">
    <property type="term" value="F:pyridoxal phosphate binding"/>
    <property type="evidence" value="ECO:0007669"/>
    <property type="project" value="UniProtKB-UniRule"/>
</dbReference>
<evidence type="ECO:0000313" key="15">
    <source>
        <dbReference type="EMBL" id="QCI26373.1"/>
    </source>
</evidence>
<dbReference type="AlphaFoldDB" id="A0A4D6YEE7"/>
<comment type="similarity">
    <text evidence="3 12">Belongs to the class-V pyridoxal-phosphate-dependent aminotransferase family. SerC subfamily.</text>
</comment>
<feature type="binding site" evidence="12">
    <location>
        <position position="103"/>
    </location>
    <ligand>
        <name>pyridoxal 5'-phosphate</name>
        <dbReference type="ChEBI" id="CHEBI:597326"/>
    </ligand>
</feature>
<dbReference type="Pfam" id="PF00266">
    <property type="entry name" value="Aminotran_5"/>
    <property type="match status" value="1"/>
</dbReference>
<dbReference type="InterPro" id="IPR022278">
    <property type="entry name" value="Pser_aminoTfrase"/>
</dbReference>
<feature type="binding site" evidence="12">
    <location>
        <position position="43"/>
    </location>
    <ligand>
        <name>L-glutamate</name>
        <dbReference type="ChEBI" id="CHEBI:29985"/>
    </ligand>
</feature>
<keyword evidence="12" id="KW-0963">Cytoplasm</keyword>
<evidence type="ECO:0000256" key="13">
    <source>
        <dbReference type="RuleBase" id="RU004505"/>
    </source>
</evidence>
<keyword evidence="16" id="KW-1185">Reference proteome</keyword>
<keyword evidence="8 12" id="KW-0664">Pyridoxine biosynthesis</keyword>
<dbReference type="PIRSF" id="PIRSF000525">
    <property type="entry name" value="SerC"/>
    <property type="match status" value="1"/>
</dbReference>
<dbReference type="UniPathway" id="UPA00244">
    <property type="reaction ID" value="UER00311"/>
</dbReference>
<evidence type="ECO:0000256" key="9">
    <source>
        <dbReference type="ARBA" id="ARBA00023299"/>
    </source>
</evidence>
<feature type="binding site" evidence="12">
    <location>
        <begin position="77"/>
        <end position="78"/>
    </location>
    <ligand>
        <name>pyridoxal 5'-phosphate</name>
        <dbReference type="ChEBI" id="CHEBI:597326"/>
    </ligand>
</feature>
<comment type="subcellular location">
    <subcellularLocation>
        <location evidence="12">Cytoplasm</location>
    </subcellularLocation>
</comment>
<dbReference type="Gene3D" id="3.40.640.10">
    <property type="entry name" value="Type I PLP-dependent aspartate aminotransferase-like (Major domain)"/>
    <property type="match status" value="1"/>
</dbReference>
<dbReference type="InterPro" id="IPR015424">
    <property type="entry name" value="PyrdxlP-dep_Trfase"/>
</dbReference>